<keyword evidence="4" id="KW-1185">Reference proteome</keyword>
<name>A0ABY0D9M8_9BRAD</name>
<dbReference type="Proteomes" id="UP000289946">
    <property type="component" value="Unassembled WGS sequence"/>
</dbReference>
<gene>
    <name evidence="3" type="ORF">EAS62_38535</name>
</gene>
<evidence type="ECO:0000259" key="2">
    <source>
        <dbReference type="Pfam" id="PF05901"/>
    </source>
</evidence>
<reference evidence="3 4" key="1">
    <citation type="submission" date="2018-10" db="EMBL/GenBank/DDBJ databases">
        <title>Bradyrhizobium sp. nov., isolated from effective nodules of peanut in China.</title>
        <authorList>
            <person name="Li Y."/>
        </authorList>
    </citation>
    <scope>NUCLEOTIDE SEQUENCE [LARGE SCALE GENOMIC DNA]</scope>
    <source>
        <strain evidence="3 4">CCBAU 51781</strain>
    </source>
</reference>
<accession>A0ABY0D9M8</accession>
<organism evidence="3 4">
    <name type="scientific">Bradyrhizobium zhanjiangense</name>
    <dbReference type="NCBI Taxonomy" id="1325107"/>
    <lineage>
        <taxon>Bacteria</taxon>
        <taxon>Pseudomonadati</taxon>
        <taxon>Pseudomonadota</taxon>
        <taxon>Alphaproteobacteria</taxon>
        <taxon>Hyphomicrobiales</taxon>
        <taxon>Nitrobacteraceae</taxon>
        <taxon>Bradyrhizobium</taxon>
    </lineage>
</organism>
<feature type="domain" description="Excalibur calcium-binding" evidence="2">
    <location>
        <begin position="8"/>
        <end position="38"/>
    </location>
</feature>
<proteinExistence type="predicted"/>
<protein>
    <recommendedName>
        <fullName evidence="2">Excalibur calcium-binding domain-containing protein</fullName>
    </recommendedName>
</protein>
<evidence type="ECO:0000313" key="3">
    <source>
        <dbReference type="EMBL" id="RXG85664.1"/>
    </source>
</evidence>
<evidence type="ECO:0000256" key="1">
    <source>
        <dbReference type="SAM" id="MobiDB-lite"/>
    </source>
</evidence>
<sequence>MSAVQRVEVADAGLGTCETGEPGYWKHHDRDGDGISCEPWPSRRGAASPRFPLNNG</sequence>
<feature type="compositionally biased region" description="Basic and acidic residues" evidence="1">
    <location>
        <begin position="24"/>
        <end position="33"/>
    </location>
</feature>
<dbReference type="EMBL" id="RDRA01000043">
    <property type="protein sequence ID" value="RXG85664.1"/>
    <property type="molecule type" value="Genomic_DNA"/>
</dbReference>
<comment type="caution">
    <text evidence="3">The sequence shown here is derived from an EMBL/GenBank/DDBJ whole genome shotgun (WGS) entry which is preliminary data.</text>
</comment>
<evidence type="ECO:0000313" key="4">
    <source>
        <dbReference type="Proteomes" id="UP000289946"/>
    </source>
</evidence>
<dbReference type="InterPro" id="IPR008613">
    <property type="entry name" value="Excalibur_Ca-bd_domain"/>
</dbReference>
<feature type="region of interest" description="Disordered" evidence="1">
    <location>
        <begin position="15"/>
        <end position="56"/>
    </location>
</feature>
<dbReference type="Pfam" id="PF05901">
    <property type="entry name" value="Excalibur"/>
    <property type="match status" value="1"/>
</dbReference>